<feature type="non-terminal residue" evidence="2">
    <location>
        <position position="1"/>
    </location>
</feature>
<dbReference type="AlphaFoldDB" id="A0A6J4IYM8"/>
<feature type="compositionally biased region" description="Low complexity" evidence="1">
    <location>
        <begin position="140"/>
        <end position="157"/>
    </location>
</feature>
<feature type="compositionally biased region" description="Basic residues" evidence="1">
    <location>
        <begin position="61"/>
        <end position="79"/>
    </location>
</feature>
<feature type="compositionally biased region" description="Basic residues" evidence="1">
    <location>
        <begin position="19"/>
        <end position="48"/>
    </location>
</feature>
<name>A0A6J4IYM8_9PROT</name>
<feature type="compositionally biased region" description="Low complexity" evidence="1">
    <location>
        <begin position="172"/>
        <end position="188"/>
    </location>
</feature>
<feature type="compositionally biased region" description="Basic residues" evidence="1">
    <location>
        <begin position="1"/>
        <end position="11"/>
    </location>
</feature>
<evidence type="ECO:0000256" key="1">
    <source>
        <dbReference type="SAM" id="MobiDB-lite"/>
    </source>
</evidence>
<evidence type="ECO:0000313" key="2">
    <source>
        <dbReference type="EMBL" id="CAA9262263.1"/>
    </source>
</evidence>
<gene>
    <name evidence="2" type="ORF">AVDCRST_MAG04-2629</name>
</gene>
<reference evidence="2" key="1">
    <citation type="submission" date="2020-02" db="EMBL/GenBank/DDBJ databases">
        <authorList>
            <person name="Meier V. D."/>
        </authorList>
    </citation>
    <scope>NUCLEOTIDE SEQUENCE</scope>
    <source>
        <strain evidence="2">AVDCRST_MAG04</strain>
    </source>
</reference>
<feature type="region of interest" description="Disordered" evidence="1">
    <location>
        <begin position="1"/>
        <end position="108"/>
    </location>
</feature>
<dbReference type="EMBL" id="CADCTL010000184">
    <property type="protein sequence ID" value="CAA9262263.1"/>
    <property type="molecule type" value="Genomic_DNA"/>
</dbReference>
<proteinExistence type="predicted"/>
<organism evidence="2">
    <name type="scientific">uncultured Acetobacteraceae bacterium</name>
    <dbReference type="NCBI Taxonomy" id="169975"/>
    <lineage>
        <taxon>Bacteria</taxon>
        <taxon>Pseudomonadati</taxon>
        <taxon>Pseudomonadota</taxon>
        <taxon>Alphaproteobacteria</taxon>
        <taxon>Acetobacterales</taxon>
        <taxon>Acetobacteraceae</taxon>
        <taxon>environmental samples</taxon>
    </lineage>
</organism>
<accession>A0A6J4IYM8</accession>
<feature type="non-terminal residue" evidence="2">
    <location>
        <position position="188"/>
    </location>
</feature>
<protein>
    <submittedName>
        <fullName evidence="2">Uncharacterized protein</fullName>
    </submittedName>
</protein>
<feature type="region of interest" description="Disordered" evidence="1">
    <location>
        <begin position="134"/>
        <end position="188"/>
    </location>
</feature>
<sequence>DASRRPRRLRRRPSDDSRRRHRRAAHRPPPRSPVRRAARAPRPPRRERRAGPLVRADGARPRRRPELRRGQRHAARRGARLVPGRGPDRDRLLARPAFGADGGRRPARAARFVRTTPHPAAPCARRLGGGLVPAARHRPLPAAAEPRLQLRAAARQPPQRHPPHRPRPRPPQGDARGAAARRAVGGRL</sequence>